<sequence length="329" mass="35615">MPKIRRHRERTGLGVYQNPYPATHTYASFNIRCLFWGIRSCNSHLNPPCQHMDPILLFFARVFIARPTPPCFGHAFCLFARLLRASSTSSLFFPLSTLCYRSLNMFSTAVAAFVLAAAVNQAAAEPSRARHLYAARAYAQDSHLLEDYDTYHARYIAIGCKDAKKNDTDFWNNCCHPLAKDADSSVPAQCKASSKSYSGSGNSSPSSSSAAYTPAPTQGSGSGETYTGGHGTYFYQNGVAGACGTVHSDSDYIVAVDYRRYGDLSKQSGLCGKKVLVTNTNNGKTITCTVADACPTCDNSNSLDMSEGAFQALAPLSDGLIPISYKMVD</sequence>
<name>A0A8H3GWU1_9AGAM</name>
<dbReference type="Proteomes" id="UP000663843">
    <property type="component" value="Unassembled WGS sequence"/>
</dbReference>
<dbReference type="Gene3D" id="2.40.40.10">
    <property type="entry name" value="RlpA-like domain"/>
    <property type="match status" value="1"/>
</dbReference>
<gene>
    <name evidence="4" type="ORF">RDB_LOCUS107878</name>
</gene>
<dbReference type="InterPro" id="IPR036908">
    <property type="entry name" value="RlpA-like_sf"/>
</dbReference>
<evidence type="ECO:0000313" key="5">
    <source>
        <dbReference type="Proteomes" id="UP000663843"/>
    </source>
</evidence>
<keyword evidence="1" id="KW-0732">Signal</keyword>
<dbReference type="SUPFAM" id="SSF50685">
    <property type="entry name" value="Barwin-like endoglucanases"/>
    <property type="match status" value="1"/>
</dbReference>
<feature type="region of interest" description="Disordered" evidence="2">
    <location>
        <begin position="195"/>
        <end position="223"/>
    </location>
</feature>
<evidence type="ECO:0000259" key="3">
    <source>
        <dbReference type="Pfam" id="PF03330"/>
    </source>
</evidence>
<evidence type="ECO:0000313" key="4">
    <source>
        <dbReference type="EMBL" id="CAE6472345.1"/>
    </source>
</evidence>
<evidence type="ECO:0000256" key="2">
    <source>
        <dbReference type="SAM" id="MobiDB-lite"/>
    </source>
</evidence>
<comment type="caution">
    <text evidence="4">The sequence shown here is derived from an EMBL/GenBank/DDBJ whole genome shotgun (WGS) entry which is preliminary data.</text>
</comment>
<dbReference type="InterPro" id="IPR051477">
    <property type="entry name" value="Expansin_CellWall"/>
</dbReference>
<dbReference type="PANTHER" id="PTHR31836">
    <property type="match status" value="1"/>
</dbReference>
<reference evidence="4" key="1">
    <citation type="submission" date="2021-01" db="EMBL/GenBank/DDBJ databases">
        <authorList>
            <person name="Kaushik A."/>
        </authorList>
    </citation>
    <scope>NUCLEOTIDE SEQUENCE</scope>
    <source>
        <strain evidence="4">AG2-2IIIB</strain>
    </source>
</reference>
<dbReference type="AlphaFoldDB" id="A0A8H3GWU1"/>
<protein>
    <recommendedName>
        <fullName evidence="3">RlpA-like protein double-psi beta-barrel domain-containing protein</fullName>
    </recommendedName>
</protein>
<organism evidence="4 5">
    <name type="scientific">Rhizoctonia solani</name>
    <dbReference type="NCBI Taxonomy" id="456999"/>
    <lineage>
        <taxon>Eukaryota</taxon>
        <taxon>Fungi</taxon>
        <taxon>Dikarya</taxon>
        <taxon>Basidiomycota</taxon>
        <taxon>Agaricomycotina</taxon>
        <taxon>Agaricomycetes</taxon>
        <taxon>Cantharellales</taxon>
        <taxon>Ceratobasidiaceae</taxon>
        <taxon>Rhizoctonia</taxon>
    </lineage>
</organism>
<proteinExistence type="predicted"/>
<dbReference type="PANTHER" id="PTHR31836:SF24">
    <property type="entry name" value="RLPA-LIKE PROTEIN DOUBLE-PSI BETA-BARREL DOMAIN-CONTAINING PROTEIN"/>
    <property type="match status" value="1"/>
</dbReference>
<dbReference type="EMBL" id="CAJMWT010003471">
    <property type="protein sequence ID" value="CAE6472345.1"/>
    <property type="molecule type" value="Genomic_DNA"/>
</dbReference>
<dbReference type="CDD" id="cd22191">
    <property type="entry name" value="DPBB_RlpA_EXP_N-like"/>
    <property type="match status" value="1"/>
</dbReference>
<dbReference type="InterPro" id="IPR009009">
    <property type="entry name" value="RlpA-like_DPBB"/>
</dbReference>
<evidence type="ECO:0000256" key="1">
    <source>
        <dbReference type="ARBA" id="ARBA00022729"/>
    </source>
</evidence>
<accession>A0A8H3GWU1</accession>
<feature type="compositionally biased region" description="Low complexity" evidence="2">
    <location>
        <begin position="195"/>
        <end position="217"/>
    </location>
</feature>
<dbReference type="Pfam" id="PF03330">
    <property type="entry name" value="DPBB_1"/>
    <property type="match status" value="1"/>
</dbReference>
<feature type="domain" description="RlpA-like protein double-psi beta-barrel" evidence="3">
    <location>
        <begin position="271"/>
        <end position="325"/>
    </location>
</feature>